<proteinExistence type="predicted"/>
<comment type="caution">
    <text evidence="2">The sequence shown here is derived from an EMBL/GenBank/DDBJ whole genome shotgun (WGS) entry which is preliminary data.</text>
</comment>
<evidence type="ECO:0000256" key="1">
    <source>
        <dbReference type="SAM" id="MobiDB-lite"/>
    </source>
</evidence>
<protein>
    <submittedName>
        <fullName evidence="2">Uncharacterized protein</fullName>
    </submittedName>
</protein>
<keyword evidence="3" id="KW-1185">Reference proteome</keyword>
<name>A0A2T7ULQ4_9RHOB</name>
<accession>A0A2T7ULQ4</accession>
<evidence type="ECO:0000313" key="3">
    <source>
        <dbReference type="Proteomes" id="UP000244810"/>
    </source>
</evidence>
<dbReference type="Proteomes" id="UP000244810">
    <property type="component" value="Unassembled WGS sequence"/>
</dbReference>
<evidence type="ECO:0000313" key="2">
    <source>
        <dbReference type="EMBL" id="PVE45630.1"/>
    </source>
</evidence>
<gene>
    <name evidence="2" type="ORF">DDE23_20415</name>
</gene>
<reference evidence="2 3" key="1">
    <citation type="journal article" date="2011" name="Syst. Appl. Microbiol.">
        <title>Defluviimonas denitrificans gen. nov., sp. nov., and Pararhodobacter aggregans gen. nov., sp. nov., non-phototrophic Rhodobacteraceae from the biofilter of a marine aquaculture.</title>
        <authorList>
            <person name="Foesel B.U."/>
            <person name="Drake H.L."/>
            <person name="Schramm A."/>
        </authorList>
    </citation>
    <scope>NUCLEOTIDE SEQUENCE [LARGE SCALE GENOMIC DNA]</scope>
    <source>
        <strain evidence="2 3">D1-19</strain>
    </source>
</reference>
<dbReference type="EMBL" id="QDDR01000013">
    <property type="protein sequence ID" value="PVE45630.1"/>
    <property type="molecule type" value="Genomic_DNA"/>
</dbReference>
<sequence>MAHATLSDKVAALLSDPRRTASSMASLSDEVDAAADRATEEAERARSAALDPCLTSKDVAELRRARADAEFQAERLIAASAALRAEVAALEAAEEEADRVAAYEAAARGSQAVADQITAEYPELSRQLMALIEKIRSATEQVVAVNRDLPEGRAPLQGPEGLARGFNDCTGTKHRRPVVRIMNSLVAPFAPATYYAWPIDGSQVVSAASVDGFAPHGSWPSSADMRKGAELAANLALKAPPTFDDPA</sequence>
<feature type="region of interest" description="Disordered" evidence="1">
    <location>
        <begin position="17"/>
        <end position="39"/>
    </location>
</feature>
<organism evidence="2 3">
    <name type="scientific">Pararhodobacter aggregans</name>
    <dbReference type="NCBI Taxonomy" id="404875"/>
    <lineage>
        <taxon>Bacteria</taxon>
        <taxon>Pseudomonadati</taxon>
        <taxon>Pseudomonadota</taxon>
        <taxon>Alphaproteobacteria</taxon>
        <taxon>Rhodobacterales</taxon>
        <taxon>Paracoccaceae</taxon>
        <taxon>Pararhodobacter</taxon>
    </lineage>
</organism>
<dbReference type="AlphaFoldDB" id="A0A2T7ULQ4"/>